<accession>A0A0E9WRN7</accession>
<protein>
    <submittedName>
        <fullName evidence="1">Uncharacterized protein</fullName>
    </submittedName>
</protein>
<reference evidence="1" key="1">
    <citation type="submission" date="2014-11" db="EMBL/GenBank/DDBJ databases">
        <authorList>
            <person name="Amaro Gonzalez C."/>
        </authorList>
    </citation>
    <scope>NUCLEOTIDE SEQUENCE</scope>
</reference>
<dbReference type="EMBL" id="GBXM01015646">
    <property type="protein sequence ID" value="JAH92931.1"/>
    <property type="molecule type" value="Transcribed_RNA"/>
</dbReference>
<reference evidence="1" key="2">
    <citation type="journal article" date="2015" name="Fish Shellfish Immunol.">
        <title>Early steps in the European eel (Anguilla anguilla)-Vibrio vulnificus interaction in the gills: Role of the RtxA13 toxin.</title>
        <authorList>
            <person name="Callol A."/>
            <person name="Pajuelo D."/>
            <person name="Ebbesson L."/>
            <person name="Teles M."/>
            <person name="MacKenzie S."/>
            <person name="Amaro C."/>
        </authorList>
    </citation>
    <scope>NUCLEOTIDE SEQUENCE</scope>
</reference>
<dbReference type="AlphaFoldDB" id="A0A0E9WRN7"/>
<sequence length="52" mass="5962">MHCNAAETLAWLWFLHQEKICPFYQEFAHYGQHTGGVATRDKALVNGSTRLL</sequence>
<evidence type="ECO:0000313" key="1">
    <source>
        <dbReference type="EMBL" id="JAH92931.1"/>
    </source>
</evidence>
<organism evidence="1">
    <name type="scientific">Anguilla anguilla</name>
    <name type="common">European freshwater eel</name>
    <name type="synonym">Muraena anguilla</name>
    <dbReference type="NCBI Taxonomy" id="7936"/>
    <lineage>
        <taxon>Eukaryota</taxon>
        <taxon>Metazoa</taxon>
        <taxon>Chordata</taxon>
        <taxon>Craniata</taxon>
        <taxon>Vertebrata</taxon>
        <taxon>Euteleostomi</taxon>
        <taxon>Actinopterygii</taxon>
        <taxon>Neopterygii</taxon>
        <taxon>Teleostei</taxon>
        <taxon>Anguilliformes</taxon>
        <taxon>Anguillidae</taxon>
        <taxon>Anguilla</taxon>
    </lineage>
</organism>
<proteinExistence type="predicted"/>
<name>A0A0E9WRN7_ANGAN</name>